<dbReference type="AlphaFoldDB" id="A0A0G1HQA2"/>
<evidence type="ECO:0000313" key="10">
    <source>
        <dbReference type="Proteomes" id="UP000034172"/>
    </source>
</evidence>
<keyword evidence="7 8" id="KW-0472">Membrane</keyword>
<keyword evidence="6 8" id="KW-1133">Transmembrane helix</keyword>
<feature type="transmembrane region" description="Helical" evidence="8">
    <location>
        <begin position="220"/>
        <end position="241"/>
    </location>
</feature>
<protein>
    <recommendedName>
        <fullName evidence="11">Glycosyltransferase RgtA/B/C/D-like domain-containing protein</fullName>
    </recommendedName>
</protein>
<feature type="transmembrane region" description="Helical" evidence="8">
    <location>
        <begin position="67"/>
        <end position="84"/>
    </location>
</feature>
<dbReference type="GO" id="GO:0016763">
    <property type="term" value="F:pentosyltransferase activity"/>
    <property type="evidence" value="ECO:0007669"/>
    <property type="project" value="TreeGrafter"/>
</dbReference>
<dbReference type="InterPro" id="IPR050297">
    <property type="entry name" value="LipidA_mod_glycosyltrf_83"/>
</dbReference>
<keyword evidence="5 8" id="KW-0812">Transmembrane</keyword>
<feature type="transmembrane region" description="Helical" evidence="8">
    <location>
        <begin position="316"/>
        <end position="333"/>
    </location>
</feature>
<proteinExistence type="predicted"/>
<dbReference type="PANTHER" id="PTHR33908:SF11">
    <property type="entry name" value="MEMBRANE PROTEIN"/>
    <property type="match status" value="1"/>
</dbReference>
<evidence type="ECO:0000256" key="7">
    <source>
        <dbReference type="ARBA" id="ARBA00023136"/>
    </source>
</evidence>
<feature type="transmembrane region" description="Helical" evidence="8">
    <location>
        <begin position="6"/>
        <end position="22"/>
    </location>
</feature>
<evidence type="ECO:0000313" key="9">
    <source>
        <dbReference type="EMBL" id="KKT49336.1"/>
    </source>
</evidence>
<dbReference type="PANTHER" id="PTHR33908">
    <property type="entry name" value="MANNOSYLTRANSFERASE YKCB-RELATED"/>
    <property type="match status" value="1"/>
</dbReference>
<feature type="transmembrane region" description="Helical" evidence="8">
    <location>
        <begin position="143"/>
        <end position="160"/>
    </location>
</feature>
<evidence type="ECO:0000256" key="1">
    <source>
        <dbReference type="ARBA" id="ARBA00004651"/>
    </source>
</evidence>
<accession>A0A0G1HQA2</accession>
<dbReference type="STRING" id="1618392.UW41_C0008G0021"/>
<evidence type="ECO:0000256" key="3">
    <source>
        <dbReference type="ARBA" id="ARBA00022676"/>
    </source>
</evidence>
<dbReference type="GO" id="GO:0009103">
    <property type="term" value="P:lipopolysaccharide biosynthetic process"/>
    <property type="evidence" value="ECO:0007669"/>
    <property type="project" value="UniProtKB-ARBA"/>
</dbReference>
<sequence>MTKQTILFWVIILVITFFTRFYRLTEYPPHLTIDEVSIGYNAFSILKTGKDEWGVPFPISFRSVGDYKAPVLIYLTVPFVWLLGLNELSVRLPVAIFSAFNIFLLWYLIRRHIFSQKYSHLSYLTVFLFSLSPWLIIFSRSGFEAVIALTFLLANLIFAFEFRKSGHLSHFSFMVVFAYLSAVTYHSTKIVVPLLNIFFILTDYRYFLHCLIEWYHRNKVSLLVTGVIFVGVTAFFVQNFIVGPGASRAGMTFLSKDYDFTNGLLPKFFGHPFASLTSTIGLAGLWFKRYLEYFSANFYLGSGLGLSTPGHPGQGVILAIEYPFLILGFWLLLSSRKFFSYTIYGNFVTRILLAWFFLSFLPASLTNNSQHSLRTLNIIPVVSILIALGLTQSLEALRSRLMKNLLLVLVIAGYIFGLVRFVDFYTLHYPVELSETRSYGWKQMAIFARDHLGEYDLIYVDPQFGTQGPYTYGVPYLYFLFYSRYDPNIYNSDSRRKLGGSDFENYLFTPINWPDVDHRQNNLYIASPWSLPKEILGSSKQRYFVPFLNRSSGLYAVSDR</sequence>
<dbReference type="Proteomes" id="UP000034172">
    <property type="component" value="Unassembled WGS sequence"/>
</dbReference>
<gene>
    <name evidence="9" type="ORF">UW41_C0008G0021</name>
</gene>
<dbReference type="GO" id="GO:0005886">
    <property type="term" value="C:plasma membrane"/>
    <property type="evidence" value="ECO:0007669"/>
    <property type="project" value="UniProtKB-SubCell"/>
</dbReference>
<feature type="transmembrane region" description="Helical" evidence="8">
    <location>
        <begin position="338"/>
        <end position="358"/>
    </location>
</feature>
<name>A0A0G1HQA2_9BACT</name>
<evidence type="ECO:0000256" key="8">
    <source>
        <dbReference type="SAM" id="Phobius"/>
    </source>
</evidence>
<feature type="transmembrane region" description="Helical" evidence="8">
    <location>
        <begin position="378"/>
        <end position="397"/>
    </location>
</feature>
<dbReference type="EMBL" id="LCIE01000008">
    <property type="protein sequence ID" value="KKT49336.1"/>
    <property type="molecule type" value="Genomic_DNA"/>
</dbReference>
<feature type="transmembrane region" description="Helical" evidence="8">
    <location>
        <begin position="121"/>
        <end position="137"/>
    </location>
</feature>
<keyword evidence="3" id="KW-0328">Glycosyltransferase</keyword>
<evidence type="ECO:0000256" key="4">
    <source>
        <dbReference type="ARBA" id="ARBA00022679"/>
    </source>
</evidence>
<reference evidence="9 10" key="1">
    <citation type="journal article" date="2015" name="Nature">
        <title>rRNA introns, odd ribosomes, and small enigmatic genomes across a large radiation of phyla.</title>
        <authorList>
            <person name="Brown C.T."/>
            <person name="Hug L.A."/>
            <person name="Thomas B.C."/>
            <person name="Sharon I."/>
            <person name="Castelle C.J."/>
            <person name="Singh A."/>
            <person name="Wilkins M.J."/>
            <person name="Williams K.H."/>
            <person name="Banfield J.F."/>
        </authorList>
    </citation>
    <scope>NUCLEOTIDE SEQUENCE [LARGE SCALE GENOMIC DNA]</scope>
</reference>
<feature type="transmembrane region" description="Helical" evidence="8">
    <location>
        <begin position="294"/>
        <end position="310"/>
    </location>
</feature>
<evidence type="ECO:0008006" key="11">
    <source>
        <dbReference type="Google" id="ProtNLM"/>
    </source>
</evidence>
<comment type="caution">
    <text evidence="9">The sequence shown here is derived from an EMBL/GenBank/DDBJ whole genome shotgun (WGS) entry which is preliminary data.</text>
</comment>
<evidence type="ECO:0000256" key="2">
    <source>
        <dbReference type="ARBA" id="ARBA00022475"/>
    </source>
</evidence>
<keyword evidence="2" id="KW-1003">Cell membrane</keyword>
<organism evidence="9 10">
    <name type="scientific">Candidatus Collierbacteria bacterium GW2011_GWC2_44_18</name>
    <dbReference type="NCBI Taxonomy" id="1618392"/>
    <lineage>
        <taxon>Bacteria</taxon>
        <taxon>Candidatus Collieribacteriota</taxon>
    </lineage>
</organism>
<feature type="transmembrane region" description="Helical" evidence="8">
    <location>
        <begin position="404"/>
        <end position="422"/>
    </location>
</feature>
<feature type="transmembrane region" description="Helical" evidence="8">
    <location>
        <begin position="268"/>
        <end position="287"/>
    </location>
</feature>
<evidence type="ECO:0000256" key="6">
    <source>
        <dbReference type="ARBA" id="ARBA00022989"/>
    </source>
</evidence>
<comment type="subcellular location">
    <subcellularLocation>
        <location evidence="1">Cell membrane</location>
        <topology evidence="1">Multi-pass membrane protein</topology>
    </subcellularLocation>
</comment>
<feature type="transmembrane region" description="Helical" evidence="8">
    <location>
        <begin position="90"/>
        <end position="109"/>
    </location>
</feature>
<evidence type="ECO:0000256" key="5">
    <source>
        <dbReference type="ARBA" id="ARBA00022692"/>
    </source>
</evidence>
<keyword evidence="4" id="KW-0808">Transferase</keyword>